<evidence type="ECO:0000313" key="2">
    <source>
        <dbReference type="EMBL" id="GGZ12861.1"/>
    </source>
</evidence>
<evidence type="ECO:0000256" key="1">
    <source>
        <dbReference type="SAM" id="MobiDB-lite"/>
    </source>
</evidence>
<evidence type="ECO:0008006" key="4">
    <source>
        <dbReference type="Google" id="ProtNLM"/>
    </source>
</evidence>
<comment type="caution">
    <text evidence="2">The sequence shown here is derived from an EMBL/GenBank/DDBJ whole genome shotgun (WGS) entry which is preliminary data.</text>
</comment>
<accession>A0A918UIR9</accession>
<dbReference type="Proteomes" id="UP000622166">
    <property type="component" value="Unassembled WGS sequence"/>
</dbReference>
<feature type="compositionally biased region" description="Low complexity" evidence="1">
    <location>
        <begin position="354"/>
        <end position="363"/>
    </location>
</feature>
<feature type="region of interest" description="Disordered" evidence="1">
    <location>
        <begin position="66"/>
        <end position="95"/>
    </location>
</feature>
<sequence length="380" mass="40447">MSRVRVRRPWEPLTRWQRLGWSAVAGGAAVDETPRPREAPLMQRPYRVLASAVTAAVLVGAAACSQRGGGAGEGDTTRHRSSPADRVSPAASPSAAAGVSALTDAQAAGALLRADDLGWAWGGTKGAATWRDGLLKGRANRPECQELLDTVYAEDLLGEPVGGSAAVGFDDGEYGAQLRHQVGQYKEEGVDAKLGHVRELTDECGEFDVTGAGGRTHAVKVVPVDLPAAGDARRGLRMTVNGGVEGKKGPLTLDVAAVRVGDGAALLTHGGLYGVDGDTTRRAVERGAQRLKEVQEARRTGRTPKDQESPAAGESPDTQDGDRRDERNQPDEQEEQEEQYDAQEDTPQNEWRNGWGNSWQDDQWGGGQDGRWDGGQDDGE</sequence>
<reference evidence="2" key="2">
    <citation type="submission" date="2020-09" db="EMBL/GenBank/DDBJ databases">
        <authorList>
            <person name="Sun Q."/>
            <person name="Ohkuma M."/>
        </authorList>
    </citation>
    <scope>NUCLEOTIDE SEQUENCE</scope>
    <source>
        <strain evidence="2">JCM 4815</strain>
    </source>
</reference>
<reference evidence="2" key="1">
    <citation type="journal article" date="2014" name="Int. J. Syst. Evol. Microbiol.">
        <title>Complete genome sequence of Corynebacterium casei LMG S-19264T (=DSM 44701T), isolated from a smear-ripened cheese.</title>
        <authorList>
            <consortium name="US DOE Joint Genome Institute (JGI-PGF)"/>
            <person name="Walter F."/>
            <person name="Albersmeier A."/>
            <person name="Kalinowski J."/>
            <person name="Ruckert C."/>
        </authorList>
    </citation>
    <scope>NUCLEOTIDE SEQUENCE</scope>
    <source>
        <strain evidence="2">JCM 4815</strain>
    </source>
</reference>
<name>A0A918UIR9_9ACTN</name>
<feature type="compositionally biased region" description="Basic and acidic residues" evidence="1">
    <location>
        <begin position="289"/>
        <end position="308"/>
    </location>
</feature>
<gene>
    <name evidence="2" type="ORF">GCM10010365_35720</name>
</gene>
<feature type="compositionally biased region" description="Low complexity" evidence="1">
    <location>
        <begin position="84"/>
        <end position="95"/>
    </location>
</feature>
<feature type="region of interest" description="Disordered" evidence="1">
    <location>
        <begin position="289"/>
        <end position="380"/>
    </location>
</feature>
<keyword evidence="3" id="KW-1185">Reference proteome</keyword>
<evidence type="ECO:0000313" key="3">
    <source>
        <dbReference type="Proteomes" id="UP000622166"/>
    </source>
</evidence>
<protein>
    <recommendedName>
        <fullName evidence="4">Lipoprotein</fullName>
    </recommendedName>
</protein>
<feature type="compositionally biased region" description="Acidic residues" evidence="1">
    <location>
        <begin position="331"/>
        <end position="344"/>
    </location>
</feature>
<feature type="compositionally biased region" description="Basic and acidic residues" evidence="1">
    <location>
        <begin position="320"/>
        <end position="330"/>
    </location>
</feature>
<dbReference type="EMBL" id="BMVW01000006">
    <property type="protein sequence ID" value="GGZ12861.1"/>
    <property type="molecule type" value="Genomic_DNA"/>
</dbReference>
<proteinExistence type="predicted"/>
<organism evidence="2 3">
    <name type="scientific">Streptomyces poonensis</name>
    <dbReference type="NCBI Taxonomy" id="68255"/>
    <lineage>
        <taxon>Bacteria</taxon>
        <taxon>Bacillati</taxon>
        <taxon>Actinomycetota</taxon>
        <taxon>Actinomycetes</taxon>
        <taxon>Kitasatosporales</taxon>
        <taxon>Streptomycetaceae</taxon>
        <taxon>Streptomyces</taxon>
    </lineage>
</organism>
<dbReference type="AlphaFoldDB" id="A0A918UIR9"/>